<evidence type="ECO:0000313" key="1">
    <source>
        <dbReference type="EMBL" id="MDY3560112.1"/>
    </source>
</evidence>
<dbReference type="Proteomes" id="UP001272242">
    <property type="component" value="Unassembled WGS sequence"/>
</dbReference>
<dbReference type="RefSeq" id="WP_320686755.1">
    <property type="nucleotide sequence ID" value="NZ_JAXBLV010000175.1"/>
</dbReference>
<sequence length="74" mass="8268">MFHVYEEPAAPADRLAVLSDRDWELLTAPQRAAYRLRAGGFGTGLEAVSRMQLAVIAILCSAASWCRNFSFEHR</sequence>
<dbReference type="EMBL" id="JAXBLV010000175">
    <property type="protein sequence ID" value="MDY3560112.1"/>
    <property type="molecule type" value="Genomic_DNA"/>
</dbReference>
<accession>A0ABU5EZS8</accession>
<name>A0ABU5EZS8_9BACT</name>
<organism evidence="1 2">
    <name type="scientific">Gemmata algarum</name>
    <dbReference type="NCBI Taxonomy" id="2975278"/>
    <lineage>
        <taxon>Bacteria</taxon>
        <taxon>Pseudomonadati</taxon>
        <taxon>Planctomycetota</taxon>
        <taxon>Planctomycetia</taxon>
        <taxon>Gemmatales</taxon>
        <taxon>Gemmataceae</taxon>
        <taxon>Gemmata</taxon>
    </lineage>
</organism>
<proteinExistence type="predicted"/>
<evidence type="ECO:0000313" key="2">
    <source>
        <dbReference type="Proteomes" id="UP001272242"/>
    </source>
</evidence>
<keyword evidence="2" id="KW-1185">Reference proteome</keyword>
<gene>
    <name evidence="1" type="ORF">R5W23_001337</name>
</gene>
<protein>
    <submittedName>
        <fullName evidence="1">Uncharacterized protein</fullName>
    </submittedName>
</protein>
<reference evidence="2" key="1">
    <citation type="journal article" date="2023" name="Mar. Drugs">
        <title>Gemmata algarum, a Novel Planctomycete Isolated from an Algal Mat, Displays Antimicrobial Activity.</title>
        <authorList>
            <person name="Kumar G."/>
            <person name="Kallscheuer N."/>
            <person name="Kashif M."/>
            <person name="Ahamad S."/>
            <person name="Jagadeeshwari U."/>
            <person name="Pannikurungottu S."/>
            <person name="Haufschild T."/>
            <person name="Kabuu M."/>
            <person name="Sasikala C."/>
            <person name="Jogler C."/>
            <person name="Ramana C."/>
        </authorList>
    </citation>
    <scope>NUCLEOTIDE SEQUENCE [LARGE SCALE GENOMIC DNA]</scope>
    <source>
        <strain evidence="2">JC673</strain>
    </source>
</reference>
<comment type="caution">
    <text evidence="1">The sequence shown here is derived from an EMBL/GenBank/DDBJ whole genome shotgun (WGS) entry which is preliminary data.</text>
</comment>